<gene>
    <name evidence="2" type="ordered locus">Mnod_4085</name>
</gene>
<reference evidence="2 3" key="1">
    <citation type="submission" date="2009-01" db="EMBL/GenBank/DDBJ databases">
        <title>Complete sequence of chromosome of Methylobacterium nodulans ORS 2060.</title>
        <authorList>
            <consortium name="US DOE Joint Genome Institute"/>
            <person name="Lucas S."/>
            <person name="Copeland A."/>
            <person name="Lapidus A."/>
            <person name="Glavina del Rio T."/>
            <person name="Dalin E."/>
            <person name="Tice H."/>
            <person name="Bruce D."/>
            <person name="Goodwin L."/>
            <person name="Pitluck S."/>
            <person name="Sims D."/>
            <person name="Brettin T."/>
            <person name="Detter J.C."/>
            <person name="Han C."/>
            <person name="Larimer F."/>
            <person name="Land M."/>
            <person name="Hauser L."/>
            <person name="Kyrpides N."/>
            <person name="Ivanova N."/>
            <person name="Marx C.J."/>
            <person name="Richardson P."/>
        </authorList>
    </citation>
    <scope>NUCLEOTIDE SEQUENCE [LARGE SCALE GENOMIC DNA]</scope>
    <source>
        <strain evidence="3">LMG 21967 / CNCM I-2342 / ORS 2060</strain>
    </source>
</reference>
<evidence type="ECO:0000256" key="1">
    <source>
        <dbReference type="SAM" id="MobiDB-lite"/>
    </source>
</evidence>
<dbReference type="KEGG" id="mno:Mnod_4085"/>
<dbReference type="Proteomes" id="UP000008207">
    <property type="component" value="Chromosome"/>
</dbReference>
<evidence type="ECO:0000313" key="3">
    <source>
        <dbReference type="Proteomes" id="UP000008207"/>
    </source>
</evidence>
<dbReference type="HOGENOM" id="CLU_2220054_0_0_5"/>
<sequence length="106" mass="11929">MRMIVGPSIASAWRLLGRARVRQTVFGRLVVEVCEGRRHGYAMAAPSGGPLYDEHIETRWRPATVYDMAGLDSIAPKDESDLLPIPTPRPWPHEQRLPAPCRERQG</sequence>
<protein>
    <submittedName>
        <fullName evidence="2">Uncharacterized protein</fullName>
    </submittedName>
</protein>
<dbReference type="AlphaFoldDB" id="B8ITP8"/>
<feature type="compositionally biased region" description="Basic and acidic residues" evidence="1">
    <location>
        <begin position="91"/>
        <end position="106"/>
    </location>
</feature>
<keyword evidence="3" id="KW-1185">Reference proteome</keyword>
<dbReference type="STRING" id="460265.Mnod_4085"/>
<name>B8ITP8_METNO</name>
<organism evidence="2 3">
    <name type="scientific">Methylobacterium nodulans (strain LMG 21967 / CNCM I-2342 / ORS 2060)</name>
    <dbReference type="NCBI Taxonomy" id="460265"/>
    <lineage>
        <taxon>Bacteria</taxon>
        <taxon>Pseudomonadati</taxon>
        <taxon>Pseudomonadota</taxon>
        <taxon>Alphaproteobacteria</taxon>
        <taxon>Hyphomicrobiales</taxon>
        <taxon>Methylobacteriaceae</taxon>
        <taxon>Methylobacterium</taxon>
    </lineage>
</organism>
<proteinExistence type="predicted"/>
<dbReference type="EMBL" id="CP001349">
    <property type="protein sequence ID" value="ACL58964.1"/>
    <property type="molecule type" value="Genomic_DNA"/>
</dbReference>
<evidence type="ECO:0000313" key="2">
    <source>
        <dbReference type="EMBL" id="ACL58964.1"/>
    </source>
</evidence>
<accession>B8ITP8</accession>
<feature type="region of interest" description="Disordered" evidence="1">
    <location>
        <begin position="77"/>
        <end position="106"/>
    </location>
</feature>